<protein>
    <submittedName>
        <fullName evidence="2">Uncharacterized protein</fullName>
    </submittedName>
</protein>
<accession>A0ABS2TWA5</accession>
<evidence type="ECO:0000313" key="2">
    <source>
        <dbReference type="EMBL" id="MBM9507621.1"/>
    </source>
</evidence>
<evidence type="ECO:0000256" key="1">
    <source>
        <dbReference type="SAM" id="MobiDB-lite"/>
    </source>
</evidence>
<dbReference type="Proteomes" id="UP000749040">
    <property type="component" value="Unassembled WGS sequence"/>
</dbReference>
<feature type="region of interest" description="Disordered" evidence="1">
    <location>
        <begin position="139"/>
        <end position="160"/>
    </location>
</feature>
<name>A0ABS2TWA5_9ACTN</name>
<keyword evidence="3" id="KW-1185">Reference proteome</keyword>
<sequence>MLKPVQLLLLASILDEAAAAQGPADGAVAACGAPVLDLTPAVRSAGQQSRVYVGLTARLHALELDDEVAPLRDRAAALLAYHELLLREAMTLAVDARADPRVEKVRLKLNGIGAPGDALGRLRREVRALADEAVAAAPVPAGATPSGFGGSRRGKARGGR</sequence>
<comment type="caution">
    <text evidence="2">The sequence shown here is derived from an EMBL/GenBank/DDBJ whole genome shotgun (WGS) entry which is preliminary data.</text>
</comment>
<dbReference type="EMBL" id="JADKYB010000013">
    <property type="protein sequence ID" value="MBM9507621.1"/>
    <property type="molecule type" value="Genomic_DNA"/>
</dbReference>
<organism evidence="2 3">
    <name type="scientific">Actinacidiphila acididurans</name>
    <dbReference type="NCBI Taxonomy" id="2784346"/>
    <lineage>
        <taxon>Bacteria</taxon>
        <taxon>Bacillati</taxon>
        <taxon>Actinomycetota</taxon>
        <taxon>Actinomycetes</taxon>
        <taxon>Kitasatosporales</taxon>
        <taxon>Streptomycetaceae</taxon>
        <taxon>Actinacidiphila</taxon>
    </lineage>
</organism>
<dbReference type="RefSeq" id="WP_205359473.1">
    <property type="nucleotide sequence ID" value="NZ_JADKYB010000013.1"/>
</dbReference>
<reference evidence="2 3" key="1">
    <citation type="submission" date="2021-01" db="EMBL/GenBank/DDBJ databases">
        <title>Streptomyces acididurans sp. nov., isolated from a peat swamp forest soil.</title>
        <authorList>
            <person name="Chantavorakit T."/>
            <person name="Duangmal K."/>
        </authorList>
    </citation>
    <scope>NUCLEOTIDE SEQUENCE [LARGE SCALE GENOMIC DNA]</scope>
    <source>
        <strain evidence="2 3">KK5PA1</strain>
    </source>
</reference>
<evidence type="ECO:0000313" key="3">
    <source>
        <dbReference type="Proteomes" id="UP000749040"/>
    </source>
</evidence>
<gene>
    <name evidence="2" type="ORF">ITX44_24370</name>
</gene>
<proteinExistence type="predicted"/>